<dbReference type="InterPro" id="IPR036163">
    <property type="entry name" value="HMA_dom_sf"/>
</dbReference>
<dbReference type="STRING" id="913024.SAMN05421741_12427"/>
<dbReference type="InterPro" id="IPR006121">
    <property type="entry name" value="HMA_dom"/>
</dbReference>
<dbReference type="Pfam" id="PF00403">
    <property type="entry name" value="HMA"/>
    <property type="match status" value="1"/>
</dbReference>
<feature type="domain" description="HMA" evidence="1">
    <location>
        <begin position="46"/>
        <end position="113"/>
    </location>
</feature>
<gene>
    <name evidence="2" type="ORF">SAMN05421741_12427</name>
</gene>
<dbReference type="AlphaFoldDB" id="A0A1I5F2U3"/>
<dbReference type="GO" id="GO:0046872">
    <property type="term" value="F:metal ion binding"/>
    <property type="evidence" value="ECO:0007669"/>
    <property type="project" value="InterPro"/>
</dbReference>
<proteinExistence type="predicted"/>
<keyword evidence="3" id="KW-1185">Reference proteome</keyword>
<evidence type="ECO:0000313" key="3">
    <source>
        <dbReference type="Proteomes" id="UP000199036"/>
    </source>
</evidence>
<dbReference type="Proteomes" id="UP000199036">
    <property type="component" value="Unassembled WGS sequence"/>
</dbReference>
<name>A0A1I5F2U3_9FLAO</name>
<evidence type="ECO:0000313" key="2">
    <source>
        <dbReference type="EMBL" id="SFO17970.1"/>
    </source>
</evidence>
<dbReference type="EMBL" id="FOVI01000024">
    <property type="protein sequence ID" value="SFO17970.1"/>
    <property type="molecule type" value="Genomic_DNA"/>
</dbReference>
<protein>
    <submittedName>
        <fullName evidence="2">Copper chaperone CopZ</fullName>
    </submittedName>
</protein>
<sequence length="184" mass="20560">MSVYTGDVWLIIKYTDMNQNIKSAKLKGLFTVILLLSTMISKAQMSKIELQATGLTCSMCSNAIYKQLETIPGVEKIDTDLNTNTFTVALKEGNALTPRAFKEKVEKAGFFIGNFIATTTSDISLQSNYIIIDGKPKSQKVTKFKVLDKGYLTDKEYKKAVKNYKGIASYSKENEADFHVKILN</sequence>
<dbReference type="PROSITE" id="PS50846">
    <property type="entry name" value="HMA_2"/>
    <property type="match status" value="1"/>
</dbReference>
<dbReference type="SUPFAM" id="SSF55008">
    <property type="entry name" value="HMA, heavy metal-associated domain"/>
    <property type="match status" value="1"/>
</dbReference>
<dbReference type="CDD" id="cd00371">
    <property type="entry name" value="HMA"/>
    <property type="match status" value="1"/>
</dbReference>
<accession>A0A1I5F2U3</accession>
<dbReference type="Gene3D" id="3.30.70.100">
    <property type="match status" value="1"/>
</dbReference>
<evidence type="ECO:0000259" key="1">
    <source>
        <dbReference type="PROSITE" id="PS50846"/>
    </source>
</evidence>
<reference evidence="3" key="1">
    <citation type="submission" date="2016-10" db="EMBL/GenBank/DDBJ databases">
        <authorList>
            <person name="Varghese N."/>
            <person name="Submissions S."/>
        </authorList>
    </citation>
    <scope>NUCLEOTIDE SEQUENCE [LARGE SCALE GENOMIC DNA]</scope>
    <source>
        <strain evidence="3">DS-12</strain>
    </source>
</reference>
<organism evidence="2 3">
    <name type="scientific">Paenimyroides ummariense</name>
    <dbReference type="NCBI Taxonomy" id="913024"/>
    <lineage>
        <taxon>Bacteria</taxon>
        <taxon>Pseudomonadati</taxon>
        <taxon>Bacteroidota</taxon>
        <taxon>Flavobacteriia</taxon>
        <taxon>Flavobacteriales</taxon>
        <taxon>Flavobacteriaceae</taxon>
        <taxon>Paenimyroides</taxon>
    </lineage>
</organism>